<evidence type="ECO:0000313" key="3">
    <source>
        <dbReference type="EMBL" id="GGI44203.1"/>
    </source>
</evidence>
<feature type="compositionally biased region" description="Polar residues" evidence="1">
    <location>
        <begin position="139"/>
        <end position="148"/>
    </location>
</feature>
<feature type="compositionally biased region" description="Low complexity" evidence="1">
    <location>
        <begin position="149"/>
        <end position="205"/>
    </location>
</feature>
<evidence type="ECO:0000313" key="4">
    <source>
        <dbReference type="Proteomes" id="UP000615455"/>
    </source>
</evidence>
<dbReference type="Proteomes" id="UP000615455">
    <property type="component" value="Unassembled WGS sequence"/>
</dbReference>
<feature type="chain" id="PRO_5045912643" evidence="2">
    <location>
        <begin position="28"/>
        <end position="268"/>
    </location>
</feature>
<dbReference type="RefSeq" id="WP_189007345.1">
    <property type="nucleotide sequence ID" value="NZ_BMHE01000002.1"/>
</dbReference>
<name>A0ABQ2BP27_9BACL</name>
<accession>A0ABQ2BP27</accession>
<feature type="compositionally biased region" description="Low complexity" evidence="1">
    <location>
        <begin position="254"/>
        <end position="268"/>
    </location>
</feature>
<gene>
    <name evidence="3" type="ORF">GCM10008018_05930</name>
</gene>
<feature type="signal peptide" evidence="2">
    <location>
        <begin position="1"/>
        <end position="27"/>
    </location>
</feature>
<organism evidence="3 4">
    <name type="scientific">Paenibacillus marchantiophytorum</name>
    <dbReference type="NCBI Taxonomy" id="1619310"/>
    <lineage>
        <taxon>Bacteria</taxon>
        <taxon>Bacillati</taxon>
        <taxon>Bacillota</taxon>
        <taxon>Bacilli</taxon>
        <taxon>Bacillales</taxon>
        <taxon>Paenibacillaceae</taxon>
        <taxon>Paenibacillus</taxon>
    </lineage>
</organism>
<evidence type="ECO:0000256" key="2">
    <source>
        <dbReference type="SAM" id="SignalP"/>
    </source>
</evidence>
<protein>
    <submittedName>
        <fullName evidence="3">Uncharacterized protein</fullName>
    </submittedName>
</protein>
<comment type="caution">
    <text evidence="3">The sequence shown here is derived from an EMBL/GenBank/DDBJ whole genome shotgun (WGS) entry which is preliminary data.</text>
</comment>
<feature type="region of interest" description="Disordered" evidence="1">
    <location>
        <begin position="139"/>
        <end position="268"/>
    </location>
</feature>
<feature type="compositionally biased region" description="Low complexity" evidence="1">
    <location>
        <begin position="212"/>
        <end position="247"/>
    </location>
</feature>
<sequence>MKRPLKVLSASLSLFIAGHLLLLPAHAAESPNPNTGAAKLVEWSSDEVKSYYDPSTDWNIPLLSAKPAASPTPTGTGGTVGSTAPIIVNQVSGGSGFGWDDLLLYGLIINSVSPYSSSSWGNNHRSYYYRSNTPYVTKTYQPSTFSNRSTTKTPTTSSGTGTFTTNKSSTSKTGSTGTSGTAAGSKSTTGAVSGTTGVAGTTGDTAGKKGTTESTGTTAGKTGSSGTSGSVSNSGTSSSKSTSTSSGSIGGKSSGFSSSSGSSSSSGG</sequence>
<keyword evidence="2" id="KW-0732">Signal</keyword>
<dbReference type="EMBL" id="BMHE01000002">
    <property type="protein sequence ID" value="GGI44203.1"/>
    <property type="molecule type" value="Genomic_DNA"/>
</dbReference>
<evidence type="ECO:0000256" key="1">
    <source>
        <dbReference type="SAM" id="MobiDB-lite"/>
    </source>
</evidence>
<proteinExistence type="predicted"/>
<reference evidence="4" key="1">
    <citation type="journal article" date="2019" name="Int. J. Syst. Evol. Microbiol.">
        <title>The Global Catalogue of Microorganisms (GCM) 10K type strain sequencing project: providing services to taxonomists for standard genome sequencing and annotation.</title>
        <authorList>
            <consortium name="The Broad Institute Genomics Platform"/>
            <consortium name="The Broad Institute Genome Sequencing Center for Infectious Disease"/>
            <person name="Wu L."/>
            <person name="Ma J."/>
        </authorList>
    </citation>
    <scope>NUCLEOTIDE SEQUENCE [LARGE SCALE GENOMIC DNA]</scope>
    <source>
        <strain evidence="4">CGMCC 1.15043</strain>
    </source>
</reference>
<keyword evidence="4" id="KW-1185">Reference proteome</keyword>